<feature type="transmembrane region" description="Helical" evidence="1">
    <location>
        <begin position="36"/>
        <end position="55"/>
    </location>
</feature>
<dbReference type="RefSeq" id="WP_192962460.1">
    <property type="nucleotide sequence ID" value="NZ_QKOF01000007.1"/>
</dbReference>
<proteinExistence type="predicted"/>
<organism evidence="2 3">
    <name type="scientific">Methanothermobacter thermautotrophicus</name>
    <name type="common">Methanobacterium thermoformicicum</name>
    <dbReference type="NCBI Taxonomy" id="145262"/>
    <lineage>
        <taxon>Archaea</taxon>
        <taxon>Methanobacteriati</taxon>
        <taxon>Methanobacteriota</taxon>
        <taxon>Methanomada group</taxon>
        <taxon>Methanobacteria</taxon>
        <taxon>Methanobacteriales</taxon>
        <taxon>Methanobacteriaceae</taxon>
        <taxon>Methanothermobacter</taxon>
    </lineage>
</organism>
<feature type="transmembrane region" description="Helical" evidence="1">
    <location>
        <begin position="12"/>
        <end position="30"/>
    </location>
</feature>
<accession>A0A842YQV1</accession>
<dbReference type="Proteomes" id="UP000646659">
    <property type="component" value="Unassembled WGS sequence"/>
</dbReference>
<keyword evidence="1" id="KW-0812">Transmembrane</keyword>
<dbReference type="OrthoDB" id="82139at2157"/>
<keyword evidence="1" id="KW-1133">Transmembrane helix</keyword>
<sequence>MIPFGREFQVAQLISAVITGLSFLYMLMVSMQDRRWVYMTLAVLMLFISTVCGVLRETVAFDAFRTAEWLFITFASILFFYAALKSNRKLEAET</sequence>
<dbReference type="AlphaFoldDB" id="A0A842YQV1"/>
<name>A0A842YQV1_METTF</name>
<keyword evidence="1" id="KW-0472">Membrane</keyword>
<evidence type="ECO:0000313" key="2">
    <source>
        <dbReference type="EMBL" id="MBE2900741.1"/>
    </source>
</evidence>
<feature type="transmembrane region" description="Helical" evidence="1">
    <location>
        <begin position="67"/>
        <end position="84"/>
    </location>
</feature>
<evidence type="ECO:0000256" key="1">
    <source>
        <dbReference type="SAM" id="Phobius"/>
    </source>
</evidence>
<comment type="caution">
    <text evidence="2">The sequence shown here is derived from an EMBL/GenBank/DDBJ whole genome shotgun (WGS) entry which is preliminary data.</text>
</comment>
<evidence type="ECO:0000313" key="3">
    <source>
        <dbReference type="Proteomes" id="UP000646659"/>
    </source>
</evidence>
<gene>
    <name evidence="2" type="ORF">DNK57_08070</name>
</gene>
<protein>
    <submittedName>
        <fullName evidence="2">Uncharacterized protein</fullName>
    </submittedName>
</protein>
<reference evidence="2" key="1">
    <citation type="submission" date="2018-06" db="EMBL/GenBank/DDBJ databases">
        <title>Draft genome sequence of Methanothermobacter thermautotrophicus Strain WHS, a thermophilic, hydrogenotrophic methanogen isolated from Washburn Hot Springs in Yellowstone National Park, USA.</title>
        <authorList>
            <person name="Mckay L.J."/>
            <person name="Klingelsmith K."/>
            <person name="Inskeep W.P."/>
            <person name="Fields M.W."/>
        </authorList>
    </citation>
    <scope>NUCLEOTIDE SEQUENCE</scope>
    <source>
        <strain evidence="2">WHS</strain>
    </source>
</reference>
<dbReference type="EMBL" id="QKOF01000007">
    <property type="protein sequence ID" value="MBE2900741.1"/>
    <property type="molecule type" value="Genomic_DNA"/>
</dbReference>